<feature type="region of interest" description="Disordered" evidence="1">
    <location>
        <begin position="127"/>
        <end position="153"/>
    </location>
</feature>
<reference evidence="3 4" key="1">
    <citation type="submission" date="2024-09" db="EMBL/GenBank/DDBJ databases">
        <authorList>
            <person name="Sun Q."/>
            <person name="Mori K."/>
        </authorList>
    </citation>
    <scope>NUCLEOTIDE SEQUENCE [LARGE SCALE GENOMIC DNA]</scope>
    <source>
        <strain evidence="3 4">CCM 7659</strain>
    </source>
</reference>
<evidence type="ECO:0000256" key="2">
    <source>
        <dbReference type="SAM" id="SignalP"/>
    </source>
</evidence>
<organism evidence="3 4">
    <name type="scientific">Dietzia aerolata</name>
    <dbReference type="NCBI Taxonomy" id="595984"/>
    <lineage>
        <taxon>Bacteria</taxon>
        <taxon>Bacillati</taxon>
        <taxon>Actinomycetota</taxon>
        <taxon>Actinomycetes</taxon>
        <taxon>Mycobacteriales</taxon>
        <taxon>Dietziaceae</taxon>
        <taxon>Dietzia</taxon>
    </lineage>
</organism>
<evidence type="ECO:0000313" key="3">
    <source>
        <dbReference type="EMBL" id="MFB9260397.1"/>
    </source>
</evidence>
<feature type="chain" id="PRO_5046790542" evidence="2">
    <location>
        <begin position="34"/>
        <end position="437"/>
    </location>
</feature>
<dbReference type="Pfam" id="PF03583">
    <property type="entry name" value="LIP"/>
    <property type="match status" value="1"/>
</dbReference>
<keyword evidence="3" id="KW-0378">Hydrolase</keyword>
<keyword evidence="4" id="KW-1185">Reference proteome</keyword>
<dbReference type="InterPro" id="IPR029058">
    <property type="entry name" value="AB_hydrolase_fold"/>
</dbReference>
<proteinExistence type="predicted"/>
<dbReference type="RefSeq" id="WP_182633206.1">
    <property type="nucleotide sequence ID" value="NZ_JAALDM010000248.1"/>
</dbReference>
<dbReference type="Gene3D" id="3.40.50.1820">
    <property type="entry name" value="alpha/beta hydrolase"/>
    <property type="match status" value="1"/>
</dbReference>
<dbReference type="EMBL" id="JBHMDY010000006">
    <property type="protein sequence ID" value="MFB9260397.1"/>
    <property type="molecule type" value="Genomic_DNA"/>
</dbReference>
<dbReference type="GO" id="GO:0016787">
    <property type="term" value="F:hydrolase activity"/>
    <property type="evidence" value="ECO:0007669"/>
    <property type="project" value="UniProtKB-KW"/>
</dbReference>
<dbReference type="Gene3D" id="1.10.260.130">
    <property type="match status" value="1"/>
</dbReference>
<feature type="signal peptide" evidence="2">
    <location>
        <begin position="1"/>
        <end position="33"/>
    </location>
</feature>
<evidence type="ECO:0000256" key="1">
    <source>
        <dbReference type="SAM" id="MobiDB-lite"/>
    </source>
</evidence>
<dbReference type="InterPro" id="IPR005152">
    <property type="entry name" value="Lipase_secreted"/>
</dbReference>
<dbReference type="PANTHER" id="PTHR34853">
    <property type="match status" value="1"/>
</dbReference>
<accession>A0ABV5JRN7</accession>
<dbReference type="SUPFAM" id="SSF53474">
    <property type="entry name" value="alpha/beta-Hydrolases"/>
    <property type="match status" value="1"/>
</dbReference>
<feature type="region of interest" description="Disordered" evidence="1">
    <location>
        <begin position="38"/>
        <end position="57"/>
    </location>
</feature>
<gene>
    <name evidence="3" type="ORF">ACFFVD_11345</name>
</gene>
<dbReference type="PANTHER" id="PTHR34853:SF1">
    <property type="entry name" value="LIPASE 5"/>
    <property type="match status" value="1"/>
</dbReference>
<evidence type="ECO:0000313" key="4">
    <source>
        <dbReference type="Proteomes" id="UP001589700"/>
    </source>
</evidence>
<sequence length="437" mass="45563">MRSVTIRSRGASLLSVAAALAITVTTLGAPAAAAEPFDQPGQFYDTQGLPEAPAGHIFRSAPAPLPLTAGVPGLPPLQSPLPATAERMIYQTADINGAPIATSGALYESTAPWDGPGPRPTVVIGPGTQGQADECAPSRNIETGVGTNPRTGVPMPSYEEGFALVLASRGFRVMVPDYIGLGTPGIHTYGVRSETAHAMLDGARAAVARSAEPSTPVLLWGHSQGGGASAAAVELAGEYAPELDIRAAYASAPPADLLAVLDHIDGTQLFGAIGFAINGMADRYPELQGVIDRNVTDAGRHALKDMSTMCLLDIRMQYGGNHTSQWTNTGQPLGTLIRNEPDALRVMEEQRIGKRVPAVPVMLAGGITDDTIPVGQVEELGRNWCEQGATVHFHHDPTPKIGTLNHVAAAVANFEPGVQFLMDRLAGVPAPNDCGSF</sequence>
<dbReference type="PIRSF" id="PIRSF029171">
    <property type="entry name" value="Esterase_LipA"/>
    <property type="match status" value="1"/>
</dbReference>
<dbReference type="Proteomes" id="UP001589700">
    <property type="component" value="Unassembled WGS sequence"/>
</dbReference>
<keyword evidence="2" id="KW-0732">Signal</keyword>
<name>A0ABV5JRN7_9ACTN</name>
<protein>
    <submittedName>
        <fullName evidence="3">Alpha/beta fold hydrolase</fullName>
    </submittedName>
</protein>
<comment type="caution">
    <text evidence="3">The sequence shown here is derived from an EMBL/GenBank/DDBJ whole genome shotgun (WGS) entry which is preliminary data.</text>
</comment>